<name>A0AAV4NNV5_CAEEX</name>
<keyword evidence="2" id="KW-1185">Reference proteome</keyword>
<proteinExistence type="predicted"/>
<dbReference type="EMBL" id="BPLR01003559">
    <property type="protein sequence ID" value="GIX85965.1"/>
    <property type="molecule type" value="Genomic_DNA"/>
</dbReference>
<evidence type="ECO:0000313" key="2">
    <source>
        <dbReference type="Proteomes" id="UP001054945"/>
    </source>
</evidence>
<comment type="caution">
    <text evidence="1">The sequence shown here is derived from an EMBL/GenBank/DDBJ whole genome shotgun (WGS) entry which is preliminary data.</text>
</comment>
<evidence type="ECO:0000313" key="1">
    <source>
        <dbReference type="EMBL" id="GIX85965.1"/>
    </source>
</evidence>
<gene>
    <name evidence="1" type="ORF">CEXT_335341</name>
</gene>
<reference evidence="1 2" key="1">
    <citation type="submission" date="2021-06" db="EMBL/GenBank/DDBJ databases">
        <title>Caerostris extrusa draft genome.</title>
        <authorList>
            <person name="Kono N."/>
            <person name="Arakawa K."/>
        </authorList>
    </citation>
    <scope>NUCLEOTIDE SEQUENCE [LARGE SCALE GENOMIC DNA]</scope>
</reference>
<sequence>MPCNPFFFPSLSRCFEIWTKQRLHDGNGTWDRDPGIPALIVRIVWDWMVSSINLVSPSSLDADSPPQTPSPPSLPVTLFIRLVFASSADSRTSIRRSRLAMAKSRILYINCLPPNEDPVRRKSPS</sequence>
<dbReference type="AlphaFoldDB" id="A0AAV4NNV5"/>
<accession>A0AAV4NNV5</accession>
<protein>
    <submittedName>
        <fullName evidence="1">Uncharacterized protein</fullName>
    </submittedName>
</protein>
<organism evidence="1 2">
    <name type="scientific">Caerostris extrusa</name>
    <name type="common">Bark spider</name>
    <name type="synonym">Caerostris bankana</name>
    <dbReference type="NCBI Taxonomy" id="172846"/>
    <lineage>
        <taxon>Eukaryota</taxon>
        <taxon>Metazoa</taxon>
        <taxon>Ecdysozoa</taxon>
        <taxon>Arthropoda</taxon>
        <taxon>Chelicerata</taxon>
        <taxon>Arachnida</taxon>
        <taxon>Araneae</taxon>
        <taxon>Araneomorphae</taxon>
        <taxon>Entelegynae</taxon>
        <taxon>Araneoidea</taxon>
        <taxon>Araneidae</taxon>
        <taxon>Caerostris</taxon>
    </lineage>
</organism>
<dbReference type="Proteomes" id="UP001054945">
    <property type="component" value="Unassembled WGS sequence"/>
</dbReference>